<evidence type="ECO:0000256" key="4">
    <source>
        <dbReference type="ARBA" id="ARBA00022989"/>
    </source>
</evidence>
<accession>A0A078AS10</accession>
<feature type="transmembrane region" description="Helical" evidence="8">
    <location>
        <begin position="377"/>
        <end position="399"/>
    </location>
</feature>
<keyword evidence="5" id="KW-0443">Lipid metabolism</keyword>
<evidence type="ECO:0000256" key="6">
    <source>
        <dbReference type="ARBA" id="ARBA00023136"/>
    </source>
</evidence>
<protein>
    <recommendedName>
        <fullName evidence="11">Seipin</fullName>
    </recommendedName>
</protein>
<dbReference type="OrthoDB" id="10646128at2759"/>
<reference evidence="9 10" key="1">
    <citation type="submission" date="2014-06" db="EMBL/GenBank/DDBJ databases">
        <authorList>
            <person name="Swart Estienne"/>
        </authorList>
    </citation>
    <scope>NUCLEOTIDE SEQUENCE [LARGE SCALE GENOMIC DNA]</scope>
    <source>
        <strain evidence="9 10">130c</strain>
    </source>
</reference>
<sequence>MSTFCNNQLLDQLSQINTQSTNKIVEEETNIIARIDEKYGEPMMPESDSMEEEKGLMMINTYERKQLKMKKHKRVKRRKLLRNLLKQPESLVKPQRLVPKLPKDKSKDKKQSKGTQLLSFMVTAMFFPSYVMFSTLKSAAKLPLMPALWIIKKFYPNIVDDISVKSREIKSSVKDQAGKSFMTMSSLMAKSVLLMMTLALSMMIGTFFYAFIFYVIMPHDAQIKPLSFQVSSIIDQRIDEKSNLISQPQLVALVPVGSQKSGFKNTQDVEIDLRMDDELYNIDVDFGVSESDYNMQKGNIYLNAKVSSYVKKHDTLSYHRISHISYKSGYIIWVKEMFRYVPVINIFCNCEPKQTVTVHIVENFNNAEFQAKAIEIILSNASIVFSDAVLRITPALFGIRYLMGSWFFTSSFIFITIFTSIIFVTFIAFYLVARTQIKHLLFNMYPQAKKSKSKKNQFLQKKKQYKEKDEDIDSSQQQTDIFSDFESSDQHAHTDEDHDQEEQYDPNKLMEGRCVAERIFVFLIRALVE</sequence>
<evidence type="ECO:0000256" key="7">
    <source>
        <dbReference type="SAM" id="MobiDB-lite"/>
    </source>
</evidence>
<dbReference type="PANTHER" id="PTHR21212">
    <property type="entry name" value="BERNARDINELLI-SEIP CONGENITAL LIPODYSTROPHY 2 HOMOLOG BSCL2 PROTEIN"/>
    <property type="match status" value="1"/>
</dbReference>
<evidence type="ECO:0000256" key="1">
    <source>
        <dbReference type="ARBA" id="ARBA00004477"/>
    </source>
</evidence>
<name>A0A078AS10_STYLE</name>
<organism evidence="9 10">
    <name type="scientific">Stylonychia lemnae</name>
    <name type="common">Ciliate</name>
    <dbReference type="NCBI Taxonomy" id="5949"/>
    <lineage>
        <taxon>Eukaryota</taxon>
        <taxon>Sar</taxon>
        <taxon>Alveolata</taxon>
        <taxon>Ciliophora</taxon>
        <taxon>Intramacronucleata</taxon>
        <taxon>Spirotrichea</taxon>
        <taxon>Stichotrichia</taxon>
        <taxon>Sporadotrichida</taxon>
        <taxon>Oxytrichidae</taxon>
        <taxon>Stylonychinae</taxon>
        <taxon>Stylonychia</taxon>
    </lineage>
</organism>
<dbReference type="InParanoid" id="A0A078AS10"/>
<evidence type="ECO:0000256" key="3">
    <source>
        <dbReference type="ARBA" id="ARBA00022824"/>
    </source>
</evidence>
<evidence type="ECO:0000313" key="9">
    <source>
        <dbReference type="EMBL" id="CDW85270.1"/>
    </source>
</evidence>
<dbReference type="AlphaFoldDB" id="A0A078AS10"/>
<dbReference type="GO" id="GO:0005789">
    <property type="term" value="C:endoplasmic reticulum membrane"/>
    <property type="evidence" value="ECO:0007669"/>
    <property type="project" value="UniProtKB-SubCell"/>
</dbReference>
<dbReference type="InterPro" id="IPR009617">
    <property type="entry name" value="Seipin"/>
</dbReference>
<keyword evidence="10" id="KW-1185">Reference proteome</keyword>
<evidence type="ECO:0000256" key="2">
    <source>
        <dbReference type="ARBA" id="ARBA00022692"/>
    </source>
</evidence>
<evidence type="ECO:0000256" key="8">
    <source>
        <dbReference type="SAM" id="Phobius"/>
    </source>
</evidence>
<evidence type="ECO:0000256" key="5">
    <source>
        <dbReference type="ARBA" id="ARBA00023098"/>
    </source>
</evidence>
<feature type="transmembrane region" description="Helical" evidence="8">
    <location>
        <begin position="117"/>
        <end position="136"/>
    </location>
</feature>
<feature type="transmembrane region" description="Helical" evidence="8">
    <location>
        <begin position="192"/>
        <end position="216"/>
    </location>
</feature>
<dbReference type="GO" id="GO:0006629">
    <property type="term" value="P:lipid metabolic process"/>
    <property type="evidence" value="ECO:0007669"/>
    <property type="project" value="UniProtKB-KW"/>
</dbReference>
<keyword evidence="3" id="KW-0256">Endoplasmic reticulum</keyword>
<keyword evidence="2 8" id="KW-0812">Transmembrane</keyword>
<dbReference type="EMBL" id="CCKQ01013590">
    <property type="protein sequence ID" value="CDW85270.1"/>
    <property type="molecule type" value="Genomic_DNA"/>
</dbReference>
<dbReference type="Pfam" id="PF06775">
    <property type="entry name" value="Seipin"/>
    <property type="match status" value="1"/>
</dbReference>
<dbReference type="PANTHER" id="PTHR21212:SF0">
    <property type="entry name" value="SEIPIN"/>
    <property type="match status" value="1"/>
</dbReference>
<dbReference type="GO" id="GO:0140042">
    <property type="term" value="P:lipid droplet formation"/>
    <property type="evidence" value="ECO:0007669"/>
    <property type="project" value="UniProtKB-ARBA"/>
</dbReference>
<feature type="region of interest" description="Disordered" evidence="7">
    <location>
        <begin position="486"/>
        <end position="506"/>
    </location>
</feature>
<evidence type="ECO:0008006" key="11">
    <source>
        <dbReference type="Google" id="ProtNLM"/>
    </source>
</evidence>
<keyword evidence="4 8" id="KW-1133">Transmembrane helix</keyword>
<keyword evidence="6 8" id="KW-0472">Membrane</keyword>
<proteinExistence type="predicted"/>
<evidence type="ECO:0000313" key="10">
    <source>
        <dbReference type="Proteomes" id="UP000039865"/>
    </source>
</evidence>
<comment type="subcellular location">
    <subcellularLocation>
        <location evidence="1">Endoplasmic reticulum membrane</location>
        <topology evidence="1">Multi-pass membrane protein</topology>
    </subcellularLocation>
</comment>
<dbReference type="Proteomes" id="UP000039865">
    <property type="component" value="Unassembled WGS sequence"/>
</dbReference>
<feature type="transmembrane region" description="Helical" evidence="8">
    <location>
        <begin position="411"/>
        <end position="433"/>
    </location>
</feature>
<gene>
    <name evidence="9" type="primary">Contig6513.g6974</name>
    <name evidence="9" type="ORF">STYLEM_14344</name>
</gene>